<accession>A0A4Y8M4G7</accession>
<keyword evidence="3" id="KW-0804">Transcription</keyword>
<dbReference type="InterPro" id="IPR009057">
    <property type="entry name" value="Homeodomain-like_sf"/>
</dbReference>
<dbReference type="PANTHER" id="PTHR43280">
    <property type="entry name" value="ARAC-FAMILY TRANSCRIPTIONAL REGULATOR"/>
    <property type="match status" value="1"/>
</dbReference>
<evidence type="ECO:0000259" key="4">
    <source>
        <dbReference type="PROSITE" id="PS01124"/>
    </source>
</evidence>
<comment type="caution">
    <text evidence="5">The sequence shown here is derived from an EMBL/GenBank/DDBJ whole genome shotgun (WGS) entry which is preliminary data.</text>
</comment>
<dbReference type="AlphaFoldDB" id="A0A4Y8M4G7"/>
<dbReference type="RefSeq" id="WP_135151819.1">
    <property type="nucleotide sequence ID" value="NZ_SOMN01000008.1"/>
</dbReference>
<feature type="domain" description="HTH araC/xylS-type" evidence="4">
    <location>
        <begin position="1"/>
        <end position="71"/>
    </location>
</feature>
<reference evidence="5 6" key="1">
    <citation type="submission" date="2019-03" db="EMBL/GenBank/DDBJ databases">
        <title>Cohnella endophytica sp. nov., a novel endophytic bacterium isolated from bark of Sonneratia apetala.</title>
        <authorList>
            <person name="Tuo L."/>
        </authorList>
    </citation>
    <scope>NUCLEOTIDE SEQUENCE [LARGE SCALE GENOMIC DNA]</scope>
    <source>
        <strain evidence="5 6">CCTCC AB 208254</strain>
    </source>
</reference>
<dbReference type="PROSITE" id="PS01124">
    <property type="entry name" value="HTH_ARAC_FAMILY_2"/>
    <property type="match status" value="1"/>
</dbReference>
<dbReference type="PROSITE" id="PS00041">
    <property type="entry name" value="HTH_ARAC_FAMILY_1"/>
    <property type="match status" value="1"/>
</dbReference>
<dbReference type="PRINTS" id="PR00032">
    <property type="entry name" value="HTHARAC"/>
</dbReference>
<evidence type="ECO:0000256" key="1">
    <source>
        <dbReference type="ARBA" id="ARBA00023015"/>
    </source>
</evidence>
<evidence type="ECO:0000313" key="5">
    <source>
        <dbReference type="EMBL" id="TFE27875.1"/>
    </source>
</evidence>
<dbReference type="SUPFAM" id="SSF46689">
    <property type="entry name" value="Homeodomain-like"/>
    <property type="match status" value="1"/>
</dbReference>
<dbReference type="Gene3D" id="1.10.10.60">
    <property type="entry name" value="Homeodomain-like"/>
    <property type="match status" value="1"/>
</dbReference>
<proteinExistence type="predicted"/>
<sequence>MRAAIFFKQKTGSTFIERLTEIRIEEAKKKLASSDSKITDIAEQTGFSNIRHFNRVFKNETGLTPKDYRERA</sequence>
<keyword evidence="2" id="KW-0238">DNA-binding</keyword>
<dbReference type="InterPro" id="IPR018062">
    <property type="entry name" value="HTH_AraC-typ_CS"/>
</dbReference>
<name>A0A4Y8M4G7_9BACL</name>
<evidence type="ECO:0000256" key="3">
    <source>
        <dbReference type="ARBA" id="ARBA00023163"/>
    </source>
</evidence>
<dbReference type="Proteomes" id="UP000297900">
    <property type="component" value="Unassembled WGS sequence"/>
</dbReference>
<dbReference type="EMBL" id="SOMN01000008">
    <property type="protein sequence ID" value="TFE27875.1"/>
    <property type="molecule type" value="Genomic_DNA"/>
</dbReference>
<gene>
    <name evidence="5" type="ORF">E2980_08825</name>
</gene>
<dbReference type="Pfam" id="PF12833">
    <property type="entry name" value="HTH_18"/>
    <property type="match status" value="1"/>
</dbReference>
<organism evidence="5 6">
    <name type="scientific">Cohnella luojiensis</name>
    <dbReference type="NCBI Taxonomy" id="652876"/>
    <lineage>
        <taxon>Bacteria</taxon>
        <taxon>Bacillati</taxon>
        <taxon>Bacillota</taxon>
        <taxon>Bacilli</taxon>
        <taxon>Bacillales</taxon>
        <taxon>Paenibacillaceae</taxon>
        <taxon>Cohnella</taxon>
    </lineage>
</organism>
<protein>
    <submittedName>
        <fullName evidence="5">AraC family transcriptional regulator</fullName>
    </submittedName>
</protein>
<keyword evidence="1" id="KW-0805">Transcription regulation</keyword>
<evidence type="ECO:0000256" key="2">
    <source>
        <dbReference type="ARBA" id="ARBA00023125"/>
    </source>
</evidence>
<dbReference type="GO" id="GO:0043565">
    <property type="term" value="F:sequence-specific DNA binding"/>
    <property type="evidence" value="ECO:0007669"/>
    <property type="project" value="InterPro"/>
</dbReference>
<dbReference type="InterPro" id="IPR018060">
    <property type="entry name" value="HTH_AraC"/>
</dbReference>
<dbReference type="GO" id="GO:0003700">
    <property type="term" value="F:DNA-binding transcription factor activity"/>
    <property type="evidence" value="ECO:0007669"/>
    <property type="project" value="InterPro"/>
</dbReference>
<evidence type="ECO:0000313" key="6">
    <source>
        <dbReference type="Proteomes" id="UP000297900"/>
    </source>
</evidence>
<dbReference type="InterPro" id="IPR020449">
    <property type="entry name" value="Tscrpt_reg_AraC-type_HTH"/>
</dbReference>
<dbReference type="PANTHER" id="PTHR43280:SF2">
    <property type="entry name" value="HTH-TYPE TRANSCRIPTIONAL REGULATOR EXSA"/>
    <property type="match status" value="1"/>
</dbReference>
<dbReference type="SMART" id="SM00342">
    <property type="entry name" value="HTH_ARAC"/>
    <property type="match status" value="1"/>
</dbReference>
<dbReference type="OrthoDB" id="2666441at2"/>
<keyword evidence="6" id="KW-1185">Reference proteome</keyword>